<evidence type="ECO:0000256" key="1">
    <source>
        <dbReference type="SAM" id="Phobius"/>
    </source>
</evidence>
<dbReference type="Proteomes" id="UP000677228">
    <property type="component" value="Unassembled WGS sequence"/>
</dbReference>
<evidence type="ECO:0000313" key="6">
    <source>
        <dbReference type="Proteomes" id="UP000663829"/>
    </source>
</evidence>
<dbReference type="OrthoDB" id="10067839at2759"/>
<sequence length="253" mass="26942">MSKKVLSLLIAIVGLIAVTLAIVGVATRNWVSVQGNTNELRTKFDQLLDENGTFVVNASGNIVSLLSMPSLAKQVVIGLANATLIQVERQLSSNLQPTTYSLFDKKIAATRTTVPEFKLPQGLVIAGLICLFIGTSLATIILFIHGSLRSGGLFAIVPLFFLVLGSIIILLGYLLFTKIITEDFGHDLGIKVSLGYSFILVAISSIIGFLTAVSFASSLISHVKTTGTTGQAVGLKERRPVPVAGRVALRESF</sequence>
<proteinExistence type="predicted"/>
<evidence type="ECO:0000313" key="5">
    <source>
        <dbReference type="EMBL" id="CAF4431748.1"/>
    </source>
</evidence>
<comment type="caution">
    <text evidence="3">The sequence shown here is derived from an EMBL/GenBank/DDBJ whole genome shotgun (WGS) entry which is preliminary data.</text>
</comment>
<protein>
    <submittedName>
        <fullName evidence="3">Uncharacterized protein</fullName>
    </submittedName>
</protein>
<dbReference type="EMBL" id="CAJOBA010051030">
    <property type="protein sequence ID" value="CAF4240655.1"/>
    <property type="molecule type" value="Genomic_DNA"/>
</dbReference>
<keyword evidence="1" id="KW-0812">Transmembrane</keyword>
<dbReference type="Proteomes" id="UP000682733">
    <property type="component" value="Unassembled WGS sequence"/>
</dbReference>
<dbReference type="EMBL" id="CAJNOQ010029474">
    <property type="protein sequence ID" value="CAF1568983.1"/>
    <property type="molecule type" value="Genomic_DNA"/>
</dbReference>
<dbReference type="Gene3D" id="1.20.140.150">
    <property type="match status" value="1"/>
</dbReference>
<keyword evidence="1" id="KW-0472">Membrane</keyword>
<reference evidence="3" key="1">
    <citation type="submission" date="2021-02" db="EMBL/GenBank/DDBJ databases">
        <authorList>
            <person name="Nowell W R."/>
        </authorList>
    </citation>
    <scope>NUCLEOTIDE SEQUENCE</scope>
</reference>
<feature type="transmembrane region" description="Helical" evidence="1">
    <location>
        <begin position="123"/>
        <end position="144"/>
    </location>
</feature>
<feature type="transmembrane region" description="Helical" evidence="1">
    <location>
        <begin position="151"/>
        <end position="176"/>
    </location>
</feature>
<name>A0A815YEB1_9BILA</name>
<keyword evidence="6" id="KW-1185">Reference proteome</keyword>
<evidence type="ECO:0000313" key="3">
    <source>
        <dbReference type="EMBL" id="CAF1568983.1"/>
    </source>
</evidence>
<organism evidence="3 6">
    <name type="scientific">Didymodactylos carnosus</name>
    <dbReference type="NCBI Taxonomy" id="1234261"/>
    <lineage>
        <taxon>Eukaryota</taxon>
        <taxon>Metazoa</taxon>
        <taxon>Spiralia</taxon>
        <taxon>Gnathifera</taxon>
        <taxon>Rotifera</taxon>
        <taxon>Eurotatoria</taxon>
        <taxon>Bdelloidea</taxon>
        <taxon>Philodinida</taxon>
        <taxon>Philodinidae</taxon>
        <taxon>Didymodactylos</taxon>
    </lineage>
</organism>
<evidence type="ECO:0000313" key="4">
    <source>
        <dbReference type="EMBL" id="CAF4240655.1"/>
    </source>
</evidence>
<dbReference type="Proteomes" id="UP000681722">
    <property type="component" value="Unassembled WGS sequence"/>
</dbReference>
<dbReference type="Proteomes" id="UP000663829">
    <property type="component" value="Unassembled WGS sequence"/>
</dbReference>
<evidence type="ECO:0000313" key="2">
    <source>
        <dbReference type="EMBL" id="CAF1445133.1"/>
    </source>
</evidence>
<gene>
    <name evidence="3" type="ORF">GPM918_LOCUS40267</name>
    <name evidence="2" type="ORF">OVA965_LOCUS34595</name>
    <name evidence="5" type="ORF">SRO942_LOCUS41199</name>
    <name evidence="4" type="ORF">TMI583_LOCUS35523</name>
</gene>
<accession>A0A815YEB1</accession>
<dbReference type="EMBL" id="CAJNOK010029213">
    <property type="protein sequence ID" value="CAF1445133.1"/>
    <property type="molecule type" value="Genomic_DNA"/>
</dbReference>
<keyword evidence="1" id="KW-1133">Transmembrane helix</keyword>
<dbReference type="EMBL" id="CAJOBC010095294">
    <property type="protein sequence ID" value="CAF4431748.1"/>
    <property type="molecule type" value="Genomic_DNA"/>
</dbReference>
<feature type="transmembrane region" description="Helical" evidence="1">
    <location>
        <begin position="196"/>
        <end position="216"/>
    </location>
</feature>
<dbReference type="AlphaFoldDB" id="A0A815YEB1"/>